<sequence length="195" mass="22701">SQIETVGGNPAGFAELDDIYYFARKMYRALKYPMSRVSAGQEKQEADIMFGGGSTGEISRDEVKWAKFLERQQNKFCREFTNLFLIHMDFKGLKKLYDLDSKKIKIRLNPPSNYKEQMEQNFLESRFNNYQALADREEISKYFLMKRFLHWTEDDVDENVKGLKKDKAKGFTPDEGDGGGGNFSDRKLKENITEI</sequence>
<organism evidence="2">
    <name type="scientific">marine sediment metagenome</name>
    <dbReference type="NCBI Taxonomy" id="412755"/>
    <lineage>
        <taxon>unclassified sequences</taxon>
        <taxon>metagenomes</taxon>
        <taxon>ecological metagenomes</taxon>
    </lineage>
</organism>
<evidence type="ECO:0000313" key="2">
    <source>
        <dbReference type="EMBL" id="GAF99621.1"/>
    </source>
</evidence>
<feature type="compositionally biased region" description="Basic and acidic residues" evidence="1">
    <location>
        <begin position="184"/>
        <end position="195"/>
    </location>
</feature>
<feature type="non-terminal residue" evidence="2">
    <location>
        <position position="1"/>
    </location>
</feature>
<proteinExistence type="predicted"/>
<dbReference type="Pfam" id="PF07230">
    <property type="entry name" value="Portal_T4"/>
    <property type="match status" value="1"/>
</dbReference>
<feature type="region of interest" description="Disordered" evidence="1">
    <location>
        <begin position="167"/>
        <end position="195"/>
    </location>
</feature>
<evidence type="ECO:0000256" key="1">
    <source>
        <dbReference type="SAM" id="MobiDB-lite"/>
    </source>
</evidence>
<reference evidence="2" key="1">
    <citation type="journal article" date="2014" name="Front. Microbiol.">
        <title>High frequency of phylogenetically diverse reductive dehalogenase-homologous genes in deep subseafloor sedimentary metagenomes.</title>
        <authorList>
            <person name="Kawai M."/>
            <person name="Futagami T."/>
            <person name="Toyoda A."/>
            <person name="Takaki Y."/>
            <person name="Nishi S."/>
            <person name="Hori S."/>
            <person name="Arai W."/>
            <person name="Tsubouchi T."/>
            <person name="Morono Y."/>
            <person name="Uchiyama I."/>
            <person name="Ito T."/>
            <person name="Fujiyama A."/>
            <person name="Inagaki F."/>
            <person name="Takami H."/>
        </authorList>
    </citation>
    <scope>NUCLEOTIDE SEQUENCE</scope>
    <source>
        <strain evidence="2">Expedition CK06-06</strain>
    </source>
</reference>
<comment type="caution">
    <text evidence="2">The sequence shown here is derived from an EMBL/GenBank/DDBJ whole genome shotgun (WGS) entry which is preliminary data.</text>
</comment>
<dbReference type="InterPro" id="IPR010823">
    <property type="entry name" value="Portal_Gp20"/>
</dbReference>
<accession>X0UK13</accession>
<evidence type="ECO:0008006" key="3">
    <source>
        <dbReference type="Google" id="ProtNLM"/>
    </source>
</evidence>
<protein>
    <recommendedName>
        <fullName evidence="3">Portal protein</fullName>
    </recommendedName>
</protein>
<name>X0UK13_9ZZZZ</name>
<dbReference type="EMBL" id="BARS01028827">
    <property type="protein sequence ID" value="GAF99621.1"/>
    <property type="molecule type" value="Genomic_DNA"/>
</dbReference>
<gene>
    <name evidence="2" type="ORF">S01H1_45146</name>
</gene>
<dbReference type="AlphaFoldDB" id="X0UK13"/>